<name>X1GCL8_9ZZZZ</name>
<proteinExistence type="predicted"/>
<comment type="caution">
    <text evidence="1">The sequence shown here is derived from an EMBL/GenBank/DDBJ whole genome shotgun (WGS) entry which is preliminary data.</text>
</comment>
<dbReference type="AlphaFoldDB" id="X1GCL8"/>
<accession>X1GCL8</accession>
<dbReference type="EMBL" id="BARU01023596">
    <property type="protein sequence ID" value="GAH54947.1"/>
    <property type="molecule type" value="Genomic_DNA"/>
</dbReference>
<reference evidence="1" key="1">
    <citation type="journal article" date="2014" name="Front. Microbiol.">
        <title>High frequency of phylogenetically diverse reductive dehalogenase-homologous genes in deep subseafloor sedimentary metagenomes.</title>
        <authorList>
            <person name="Kawai M."/>
            <person name="Futagami T."/>
            <person name="Toyoda A."/>
            <person name="Takaki Y."/>
            <person name="Nishi S."/>
            <person name="Hori S."/>
            <person name="Arai W."/>
            <person name="Tsubouchi T."/>
            <person name="Morono Y."/>
            <person name="Uchiyama I."/>
            <person name="Ito T."/>
            <person name="Fujiyama A."/>
            <person name="Inagaki F."/>
            <person name="Takami H."/>
        </authorList>
    </citation>
    <scope>NUCLEOTIDE SEQUENCE</scope>
    <source>
        <strain evidence="1">Expedition CK06-06</strain>
    </source>
</reference>
<gene>
    <name evidence="1" type="ORF">S03H2_38270</name>
</gene>
<protein>
    <submittedName>
        <fullName evidence="1">Uncharacterized protein</fullName>
    </submittedName>
</protein>
<evidence type="ECO:0000313" key="1">
    <source>
        <dbReference type="EMBL" id="GAH54947.1"/>
    </source>
</evidence>
<organism evidence="1">
    <name type="scientific">marine sediment metagenome</name>
    <dbReference type="NCBI Taxonomy" id="412755"/>
    <lineage>
        <taxon>unclassified sequences</taxon>
        <taxon>metagenomes</taxon>
        <taxon>ecological metagenomes</taxon>
    </lineage>
</organism>
<sequence length="84" mass="10016">MPILICLKEPTINLIVEGEIKDESEKEWDKIFREGVLLVKKTNGRNLLVPIWRESNIAFMQEVTEEDIEKRKEEFEKQRKGDRD</sequence>